<dbReference type="AlphaFoldDB" id="A0A0C3G146"/>
<dbReference type="InterPro" id="IPR036047">
    <property type="entry name" value="F-box-like_dom_sf"/>
</dbReference>
<dbReference type="InterPro" id="IPR032675">
    <property type="entry name" value="LRR_dom_sf"/>
</dbReference>
<dbReference type="SUPFAM" id="SSF81383">
    <property type="entry name" value="F-box domain"/>
    <property type="match status" value="1"/>
</dbReference>
<reference evidence="2 3" key="1">
    <citation type="submission" date="2014-04" db="EMBL/GenBank/DDBJ databases">
        <authorList>
            <consortium name="DOE Joint Genome Institute"/>
            <person name="Kuo A."/>
            <person name="Tarkka M."/>
            <person name="Buscot F."/>
            <person name="Kohler A."/>
            <person name="Nagy L.G."/>
            <person name="Floudas D."/>
            <person name="Copeland A."/>
            <person name="Barry K.W."/>
            <person name="Cichocki N."/>
            <person name="Veneault-Fourrey C."/>
            <person name="LaButti K."/>
            <person name="Lindquist E.A."/>
            <person name="Lipzen A."/>
            <person name="Lundell T."/>
            <person name="Morin E."/>
            <person name="Murat C."/>
            <person name="Sun H."/>
            <person name="Tunlid A."/>
            <person name="Henrissat B."/>
            <person name="Grigoriev I.V."/>
            <person name="Hibbett D.S."/>
            <person name="Martin F."/>
            <person name="Nordberg H.P."/>
            <person name="Cantor M.N."/>
            <person name="Hua S.X."/>
        </authorList>
    </citation>
    <scope>NUCLEOTIDE SEQUENCE [LARGE SCALE GENOMIC DNA]</scope>
    <source>
        <strain evidence="2 3">F 1598</strain>
    </source>
</reference>
<reference evidence="3" key="2">
    <citation type="submission" date="2015-01" db="EMBL/GenBank/DDBJ databases">
        <title>Evolutionary Origins and Diversification of the Mycorrhizal Mutualists.</title>
        <authorList>
            <consortium name="DOE Joint Genome Institute"/>
            <consortium name="Mycorrhizal Genomics Consortium"/>
            <person name="Kohler A."/>
            <person name="Kuo A."/>
            <person name="Nagy L.G."/>
            <person name="Floudas D."/>
            <person name="Copeland A."/>
            <person name="Barry K.W."/>
            <person name="Cichocki N."/>
            <person name="Veneault-Fourrey C."/>
            <person name="LaButti K."/>
            <person name="Lindquist E.A."/>
            <person name="Lipzen A."/>
            <person name="Lundell T."/>
            <person name="Morin E."/>
            <person name="Murat C."/>
            <person name="Riley R."/>
            <person name="Ohm R."/>
            <person name="Sun H."/>
            <person name="Tunlid A."/>
            <person name="Henrissat B."/>
            <person name="Grigoriev I.V."/>
            <person name="Hibbett D.S."/>
            <person name="Martin F."/>
        </authorList>
    </citation>
    <scope>NUCLEOTIDE SEQUENCE [LARGE SCALE GENOMIC DNA]</scope>
    <source>
        <strain evidence="3">F 1598</strain>
    </source>
</reference>
<dbReference type="InterPro" id="IPR001810">
    <property type="entry name" value="F-box_dom"/>
</dbReference>
<evidence type="ECO:0000313" key="3">
    <source>
        <dbReference type="Proteomes" id="UP000054166"/>
    </source>
</evidence>
<dbReference type="Gene3D" id="3.80.10.10">
    <property type="entry name" value="Ribonuclease Inhibitor"/>
    <property type="match status" value="1"/>
</dbReference>
<dbReference type="EMBL" id="KN832987">
    <property type="protein sequence ID" value="KIM84436.1"/>
    <property type="molecule type" value="Genomic_DNA"/>
</dbReference>
<dbReference type="Pfam" id="PF12937">
    <property type="entry name" value="F-box-like"/>
    <property type="match status" value="1"/>
</dbReference>
<dbReference type="PROSITE" id="PS50181">
    <property type="entry name" value="FBOX"/>
    <property type="match status" value="1"/>
</dbReference>
<evidence type="ECO:0000259" key="1">
    <source>
        <dbReference type="PROSITE" id="PS50181"/>
    </source>
</evidence>
<organism evidence="2 3">
    <name type="scientific">Piloderma croceum (strain F 1598)</name>
    <dbReference type="NCBI Taxonomy" id="765440"/>
    <lineage>
        <taxon>Eukaryota</taxon>
        <taxon>Fungi</taxon>
        <taxon>Dikarya</taxon>
        <taxon>Basidiomycota</taxon>
        <taxon>Agaricomycotina</taxon>
        <taxon>Agaricomycetes</taxon>
        <taxon>Agaricomycetidae</taxon>
        <taxon>Atheliales</taxon>
        <taxon>Atheliaceae</taxon>
        <taxon>Piloderma</taxon>
    </lineage>
</organism>
<dbReference type="InParanoid" id="A0A0C3G146"/>
<dbReference type="SMART" id="SM00256">
    <property type="entry name" value="FBOX"/>
    <property type="match status" value="1"/>
</dbReference>
<keyword evidence="3" id="KW-1185">Reference proteome</keyword>
<proteinExistence type="predicted"/>
<name>A0A0C3G146_PILCF</name>
<protein>
    <recommendedName>
        <fullName evidence="1">F-box domain-containing protein</fullName>
    </recommendedName>
</protein>
<gene>
    <name evidence="2" type="ORF">PILCRDRAFT_382599</name>
</gene>
<sequence>MSHRLNHLHRSAIELRTKTVRFLRPKLTSNRFSQRKPVVLPPELWQAIFEDLSLQDVSNVRLTCKTFADLAKAQAFSNYNSLPYMPDRDSLSRRVEWWTSESISPLVRQCSIKSTRLWACDDPSGIPDGGNLVDPIYNDFFQLLPRFVNTQRLHCRNIVFSDLVLTQLCQLESLTTLEIDSCIMIASVRPPMLKVINFLFKTSAHLLKYSATRENPRGWLEVLHPDYIRRIHIDIHNPHVVDLRAPSLPKANCSQADLDSIRRHVIMIVSHPTALEELVIEGWYEQDVHLERSIPMLSLRVYNGPSQLFTALLIGKGLHTLSLHGDPRAAFHQLRRQSRLIERLELHINYFKLTDVSSIERMLSAGVGVKHLGVHAIFFHNRALCELSRVCRMTNQVPGMKIAFSYFRLFPNSQ</sequence>
<dbReference type="HOGENOM" id="CLU_664125_0_0_1"/>
<dbReference type="OrthoDB" id="2863717at2759"/>
<accession>A0A0C3G146</accession>
<dbReference type="CDD" id="cd09917">
    <property type="entry name" value="F-box_SF"/>
    <property type="match status" value="1"/>
</dbReference>
<evidence type="ECO:0000313" key="2">
    <source>
        <dbReference type="EMBL" id="KIM84436.1"/>
    </source>
</evidence>
<feature type="domain" description="F-box" evidence="1">
    <location>
        <begin position="34"/>
        <end position="82"/>
    </location>
</feature>
<dbReference type="Proteomes" id="UP000054166">
    <property type="component" value="Unassembled WGS sequence"/>
</dbReference>